<feature type="compositionally biased region" description="Basic and acidic residues" evidence="1">
    <location>
        <begin position="1"/>
        <end position="12"/>
    </location>
</feature>
<evidence type="ECO:0000256" key="1">
    <source>
        <dbReference type="SAM" id="MobiDB-lite"/>
    </source>
</evidence>
<accession>A0A8S1HFV7</accession>
<dbReference type="Proteomes" id="UP000835052">
    <property type="component" value="Unassembled WGS sequence"/>
</dbReference>
<name>A0A8S1HFV7_9PELO</name>
<comment type="caution">
    <text evidence="2">The sequence shown here is derived from an EMBL/GenBank/DDBJ whole genome shotgun (WGS) entry which is preliminary data.</text>
</comment>
<sequence length="80" mass="9255">MERYPYAKEPRRSMTLPREPPSLFAPKLSLLDDQPAVVAEEEKEKLNDVDHLLLQATYRRSGDPNSRHANANSRMKTFDD</sequence>
<organism evidence="2 3">
    <name type="scientific">Caenorhabditis auriculariae</name>
    <dbReference type="NCBI Taxonomy" id="2777116"/>
    <lineage>
        <taxon>Eukaryota</taxon>
        <taxon>Metazoa</taxon>
        <taxon>Ecdysozoa</taxon>
        <taxon>Nematoda</taxon>
        <taxon>Chromadorea</taxon>
        <taxon>Rhabditida</taxon>
        <taxon>Rhabditina</taxon>
        <taxon>Rhabditomorpha</taxon>
        <taxon>Rhabditoidea</taxon>
        <taxon>Rhabditidae</taxon>
        <taxon>Peloderinae</taxon>
        <taxon>Caenorhabditis</taxon>
    </lineage>
</organism>
<gene>
    <name evidence="2" type="ORF">CAUJ_LOCUS11475</name>
</gene>
<evidence type="ECO:0000313" key="3">
    <source>
        <dbReference type="Proteomes" id="UP000835052"/>
    </source>
</evidence>
<evidence type="ECO:0000313" key="2">
    <source>
        <dbReference type="EMBL" id="CAD6195556.1"/>
    </source>
</evidence>
<proteinExistence type="predicted"/>
<feature type="region of interest" description="Disordered" evidence="1">
    <location>
        <begin position="1"/>
        <end position="20"/>
    </location>
</feature>
<feature type="region of interest" description="Disordered" evidence="1">
    <location>
        <begin position="58"/>
        <end position="80"/>
    </location>
</feature>
<protein>
    <submittedName>
        <fullName evidence="2">Uncharacterized protein</fullName>
    </submittedName>
</protein>
<dbReference type="AlphaFoldDB" id="A0A8S1HFV7"/>
<reference evidence="2" key="1">
    <citation type="submission" date="2020-10" db="EMBL/GenBank/DDBJ databases">
        <authorList>
            <person name="Kikuchi T."/>
        </authorList>
    </citation>
    <scope>NUCLEOTIDE SEQUENCE</scope>
    <source>
        <strain evidence="2">NKZ352</strain>
    </source>
</reference>
<feature type="compositionally biased region" description="Polar residues" evidence="1">
    <location>
        <begin position="67"/>
        <end position="80"/>
    </location>
</feature>
<keyword evidence="3" id="KW-1185">Reference proteome</keyword>
<dbReference type="EMBL" id="CAJGYM010000057">
    <property type="protein sequence ID" value="CAD6195556.1"/>
    <property type="molecule type" value="Genomic_DNA"/>
</dbReference>